<dbReference type="Proteomes" id="UP001189429">
    <property type="component" value="Unassembled WGS sequence"/>
</dbReference>
<keyword evidence="3" id="KW-1185">Reference proteome</keyword>
<dbReference type="Gene3D" id="3.60.10.10">
    <property type="entry name" value="Endonuclease/exonuclease/phosphatase"/>
    <property type="match status" value="1"/>
</dbReference>
<protein>
    <submittedName>
        <fullName evidence="2">Uncharacterized protein</fullName>
    </submittedName>
</protein>
<feature type="region of interest" description="Disordered" evidence="1">
    <location>
        <begin position="484"/>
        <end position="505"/>
    </location>
</feature>
<accession>A0ABN9U5D2</accession>
<evidence type="ECO:0000256" key="1">
    <source>
        <dbReference type="SAM" id="MobiDB-lite"/>
    </source>
</evidence>
<dbReference type="EMBL" id="CAUYUJ010015425">
    <property type="protein sequence ID" value="CAK0853765.1"/>
    <property type="molecule type" value="Genomic_DNA"/>
</dbReference>
<evidence type="ECO:0000313" key="3">
    <source>
        <dbReference type="Proteomes" id="UP001189429"/>
    </source>
</evidence>
<proteinExistence type="predicted"/>
<dbReference type="SUPFAM" id="SSF56219">
    <property type="entry name" value="DNase I-like"/>
    <property type="match status" value="1"/>
</dbReference>
<organism evidence="2 3">
    <name type="scientific">Prorocentrum cordatum</name>
    <dbReference type="NCBI Taxonomy" id="2364126"/>
    <lineage>
        <taxon>Eukaryota</taxon>
        <taxon>Sar</taxon>
        <taxon>Alveolata</taxon>
        <taxon>Dinophyceae</taxon>
        <taxon>Prorocentrales</taxon>
        <taxon>Prorocentraceae</taxon>
        <taxon>Prorocentrum</taxon>
    </lineage>
</organism>
<feature type="region of interest" description="Disordered" evidence="1">
    <location>
        <begin position="770"/>
        <end position="804"/>
    </location>
</feature>
<gene>
    <name evidence="2" type="ORF">PCOR1329_LOCUS45132</name>
</gene>
<comment type="caution">
    <text evidence="2">The sequence shown here is derived from an EMBL/GenBank/DDBJ whole genome shotgun (WGS) entry which is preliminary data.</text>
</comment>
<name>A0ABN9U5D2_9DINO</name>
<sequence>MSRRVVPWQGLRQQSDAVVLLMQEHHAMDRDRLATLQHTMLDHGHAGAWAAAAEGAHGSDGAFGCAAVLARTNVVVTSPPFLDSPVLAVARLVAARAHKGVAGGLVAASPCLRDSVGWNEENQRLAMALVRYLARLNAAGLDWAAGGDFNMSAERFPTQPARDARGLWAAPDTATRGPRVGARPAIDYFLFAANLATRTGMPQVFEEGTTSPHLPVGVTRLSQDLPMKVRAARMPRPIGPVPPIGCSRGVEDWRRQLAKVRRRRERRAALPVAEDAVVDTIEQVLLDRYEHVEADRAKYIGRSGALETALVAVAWRPPRRRAQLGRRAPACRAASRRARHAMGAGAYAAKALRQLHGAGLLRALDSRQRGKLAEFLLEAGAYMRKIVAQHRGTLSLPPHWAQDFFQQQLRVLKSEGLVEQAVREALKSQQQAWGKWANDAFRRGAGQTRRYSKVRDLQEVVSTWHGEQQEASPQRVCDREMKPREKARRCHGLQPSSVPGDVGERESMPELTVEQLRQAALSFPCSTAIVPAQIGMRFLNFLSDEGMCACAQLFMRIERLGTWPEGRIWHAICRLPKPSGGCRLVPLMHSLVRRWSRARAAVSWGWLRRQTSVNIWGLGAGMSSSDAAFDLNLETEVAVNLQVQVITAPMGAWKFFEAVVPAALLQEARQLRMQMPLAWLLIELRRQPRGRQAFGSVSYEAVSVQGGLAGCAHACALVSVLLHRLLERTRGMGVAPRALVSDVTMQWVGEAGRRTQSPWAAAPRADRRAAARRRTQDGLPVARRAATQRGPRVAGATDDKPKRLRAEARPAGPTVYLAPSTAPPTTYNPIYEATVALVVMHGSNIICDPRAMEDWMVHEQQIQVLTASPSDLKAFLLQGSSGFARCPCAGGKGAELPEGPAATSLAIHWTGTPWTRQRFHEVLPADSATRLARGDEADTPGRRPHGGEALLMARHGEEERAVLPEKFQEAPASRVADVRLRGEWQGRAAERRGKFAFTDGPSFASSMPEMRRRGRSVVQLGANGAPGRAVFGALPGPLQTAGRAERHSVLQAVRLLGSQVEFTAAHLPALAREASGVCAASHRPSAFWIPAHKNAQGGLELDIHPMLYTGNTRADFFANQGTTQHAVAQVYIDARGIEAQRYKKVAAYIGLATQRCPQLGGRQQPARAAPPPPARPCARVTVVEHALVHAGGRRGLLRRECVK</sequence>
<evidence type="ECO:0000313" key="2">
    <source>
        <dbReference type="EMBL" id="CAK0853765.1"/>
    </source>
</evidence>
<reference evidence="2" key="1">
    <citation type="submission" date="2023-10" db="EMBL/GenBank/DDBJ databases">
        <authorList>
            <person name="Chen Y."/>
            <person name="Shah S."/>
            <person name="Dougan E. K."/>
            <person name="Thang M."/>
            <person name="Chan C."/>
        </authorList>
    </citation>
    <scope>NUCLEOTIDE SEQUENCE [LARGE SCALE GENOMIC DNA]</scope>
</reference>
<dbReference type="InterPro" id="IPR036691">
    <property type="entry name" value="Endo/exonu/phosph_ase_sf"/>
</dbReference>